<evidence type="ECO:0000313" key="15">
    <source>
        <dbReference type="EMBL" id="OLL22180.1"/>
    </source>
</evidence>
<dbReference type="EC" id="2.3.1.48" evidence="3"/>
<keyword evidence="9" id="KW-0805">Transcription regulation</keyword>
<dbReference type="EMBL" id="LXFE01003781">
    <property type="protein sequence ID" value="OLL22180.1"/>
    <property type="molecule type" value="Genomic_DNA"/>
</dbReference>
<proteinExistence type="inferred from homology"/>
<keyword evidence="12" id="KW-0012">Acyltransferase</keyword>
<dbReference type="GO" id="GO:0008270">
    <property type="term" value="F:zinc ion binding"/>
    <property type="evidence" value="ECO:0007669"/>
    <property type="project" value="UniProtKB-KW"/>
</dbReference>
<feature type="active site" description="Proton donor/acceptor" evidence="13">
    <location>
        <position position="199"/>
    </location>
</feature>
<dbReference type="Pfam" id="PF01853">
    <property type="entry name" value="MOZ_SAS"/>
    <property type="match status" value="1"/>
</dbReference>
<evidence type="ECO:0000259" key="14">
    <source>
        <dbReference type="PROSITE" id="PS51726"/>
    </source>
</evidence>
<dbReference type="OMA" id="YKLSAWE"/>
<gene>
    <name evidence="15" type="ORF">NEOLI_001403</name>
</gene>
<evidence type="ECO:0000256" key="2">
    <source>
        <dbReference type="ARBA" id="ARBA00010107"/>
    </source>
</evidence>
<dbReference type="GO" id="GO:0006355">
    <property type="term" value="P:regulation of DNA-templated transcription"/>
    <property type="evidence" value="ECO:0007669"/>
    <property type="project" value="InterPro"/>
</dbReference>
<evidence type="ECO:0000256" key="7">
    <source>
        <dbReference type="ARBA" id="ARBA00022833"/>
    </source>
</evidence>
<evidence type="ECO:0000256" key="9">
    <source>
        <dbReference type="ARBA" id="ARBA00023015"/>
    </source>
</evidence>
<evidence type="ECO:0000256" key="12">
    <source>
        <dbReference type="ARBA" id="ARBA00023315"/>
    </source>
</evidence>
<evidence type="ECO:0000256" key="4">
    <source>
        <dbReference type="ARBA" id="ARBA00022679"/>
    </source>
</evidence>
<keyword evidence="7" id="KW-0862">Zinc</keyword>
<organism evidence="15 16">
    <name type="scientific">Neolecta irregularis (strain DAH-3)</name>
    <dbReference type="NCBI Taxonomy" id="1198029"/>
    <lineage>
        <taxon>Eukaryota</taxon>
        <taxon>Fungi</taxon>
        <taxon>Dikarya</taxon>
        <taxon>Ascomycota</taxon>
        <taxon>Taphrinomycotina</taxon>
        <taxon>Neolectales</taxon>
        <taxon>Neolectaceae</taxon>
        <taxon>Neolecta</taxon>
    </lineage>
</organism>
<comment type="subcellular location">
    <subcellularLocation>
        <location evidence="1">Nucleus</location>
    </subcellularLocation>
</comment>
<feature type="domain" description="MYST-type HAT" evidence="14">
    <location>
        <begin position="7"/>
        <end position="285"/>
    </location>
</feature>
<dbReference type="Gene3D" id="1.10.10.10">
    <property type="entry name" value="Winged helix-like DNA-binding domain superfamily/Winged helix DNA-binding domain"/>
    <property type="match status" value="1"/>
</dbReference>
<dbReference type="Proteomes" id="UP000186594">
    <property type="component" value="Unassembled WGS sequence"/>
</dbReference>
<dbReference type="Gene3D" id="3.40.630.30">
    <property type="match status" value="1"/>
</dbReference>
<protein>
    <recommendedName>
        <fullName evidence="3">histone acetyltransferase</fullName>
        <ecNumber evidence="3">2.3.1.48</ecNumber>
    </recommendedName>
</protein>
<comment type="similarity">
    <text evidence="2">Belongs to the MYST (SAS/MOZ) family.</text>
</comment>
<evidence type="ECO:0000256" key="13">
    <source>
        <dbReference type="PIRSR" id="PIRSR602717-51"/>
    </source>
</evidence>
<dbReference type="PANTHER" id="PTHR10615:SF219">
    <property type="entry name" value="HISTONE ACETYLTRANSFERASE KAT5"/>
    <property type="match status" value="1"/>
</dbReference>
<dbReference type="STRING" id="1198029.A0A1U7LHP4"/>
<keyword evidence="10" id="KW-0804">Transcription</keyword>
<dbReference type="CDD" id="cd04301">
    <property type="entry name" value="NAT_SF"/>
    <property type="match status" value="1"/>
</dbReference>
<dbReference type="InterPro" id="IPR036388">
    <property type="entry name" value="WH-like_DNA-bd_sf"/>
</dbReference>
<dbReference type="Gene3D" id="3.30.60.60">
    <property type="entry name" value="N-acetyl transferase-like"/>
    <property type="match status" value="1"/>
</dbReference>
<dbReference type="InterPro" id="IPR050603">
    <property type="entry name" value="MYST_HAT"/>
</dbReference>
<evidence type="ECO:0000256" key="1">
    <source>
        <dbReference type="ARBA" id="ARBA00004123"/>
    </source>
</evidence>
<dbReference type="InterPro" id="IPR002717">
    <property type="entry name" value="HAT_MYST-type"/>
</dbReference>
<name>A0A1U7LHP4_NEOID</name>
<comment type="caution">
    <text evidence="15">The sequence shown here is derived from an EMBL/GenBank/DDBJ whole genome shotgun (WGS) entry which is preliminary data.</text>
</comment>
<evidence type="ECO:0000256" key="8">
    <source>
        <dbReference type="ARBA" id="ARBA00022990"/>
    </source>
</evidence>
<dbReference type="InterPro" id="IPR016181">
    <property type="entry name" value="Acyl_CoA_acyltransferase"/>
</dbReference>
<evidence type="ECO:0000313" key="16">
    <source>
        <dbReference type="Proteomes" id="UP000186594"/>
    </source>
</evidence>
<keyword evidence="5" id="KW-0479">Metal-binding</keyword>
<evidence type="ECO:0000256" key="5">
    <source>
        <dbReference type="ARBA" id="ARBA00022723"/>
    </source>
</evidence>
<sequence>MSLIPSNYANEFCDIYNSLDSTRNQWESRLLMKLDLIMFIWAKLVKNASSLYVCLQCFKYSIDPSQMEIHRSSCDKSVPGQSVYCKKNYKLFRVDGDQDKVMLFCQCLSLFAKMFLDEKTIYYDVDGFYFYVLGVFRQRATETSTEIIGFFSREKRSWDEYNLACILVFPQFQGRGYGQLLIDFSYEISRLRNKIESPESPLSAQGLNTYQKYWKSKIAQLVVNGCETGTAPEKWSINAMSQILHIRPEDVESALLSMNLNIQKSLITNTEVYRVSKARLKEYIPKKTQHVLDRKCLEHLKEMTY</sequence>
<dbReference type="OrthoDB" id="787137at2759"/>
<keyword evidence="8" id="KW-0007">Acetylation</keyword>
<dbReference type="GO" id="GO:0035267">
    <property type="term" value="C:NuA4 histone acetyltransferase complex"/>
    <property type="evidence" value="ECO:0007669"/>
    <property type="project" value="TreeGrafter"/>
</dbReference>
<accession>A0A1U7LHP4</accession>
<dbReference type="GO" id="GO:0046972">
    <property type="term" value="F:histone H4K16 acetyltransferase activity"/>
    <property type="evidence" value="ECO:0007669"/>
    <property type="project" value="TreeGrafter"/>
</dbReference>
<dbReference type="SUPFAM" id="SSF55729">
    <property type="entry name" value="Acyl-CoA N-acyltransferases (Nat)"/>
    <property type="match status" value="1"/>
</dbReference>
<evidence type="ECO:0000256" key="10">
    <source>
        <dbReference type="ARBA" id="ARBA00023163"/>
    </source>
</evidence>
<keyword evidence="11" id="KW-0539">Nucleus</keyword>
<dbReference type="PANTHER" id="PTHR10615">
    <property type="entry name" value="HISTONE ACETYLTRANSFERASE"/>
    <property type="match status" value="1"/>
</dbReference>
<dbReference type="AlphaFoldDB" id="A0A1U7LHP4"/>
<dbReference type="PROSITE" id="PS51726">
    <property type="entry name" value="MYST_HAT"/>
    <property type="match status" value="1"/>
</dbReference>
<keyword evidence="4 15" id="KW-0808">Transferase</keyword>
<keyword evidence="6" id="KW-0863">Zinc-finger</keyword>
<evidence type="ECO:0000256" key="11">
    <source>
        <dbReference type="ARBA" id="ARBA00023242"/>
    </source>
</evidence>
<evidence type="ECO:0000256" key="3">
    <source>
        <dbReference type="ARBA" id="ARBA00013184"/>
    </source>
</evidence>
<keyword evidence="16" id="KW-1185">Reference proteome</keyword>
<dbReference type="GO" id="GO:0005634">
    <property type="term" value="C:nucleus"/>
    <property type="evidence" value="ECO:0007669"/>
    <property type="project" value="UniProtKB-SubCell"/>
</dbReference>
<evidence type="ECO:0000256" key="6">
    <source>
        <dbReference type="ARBA" id="ARBA00022771"/>
    </source>
</evidence>
<reference evidence="15 16" key="1">
    <citation type="submission" date="2016-04" db="EMBL/GenBank/DDBJ databases">
        <title>Evolutionary innovation and constraint leading to complex multicellularity in the Ascomycota.</title>
        <authorList>
            <person name="Cisse O."/>
            <person name="Nguyen A."/>
            <person name="Hewitt D.A."/>
            <person name="Jedd G."/>
            <person name="Stajich J.E."/>
        </authorList>
    </citation>
    <scope>NUCLEOTIDE SEQUENCE [LARGE SCALE GENOMIC DNA]</scope>
    <source>
        <strain evidence="15 16">DAH-3</strain>
    </source>
</reference>